<evidence type="ECO:0000313" key="11">
    <source>
        <dbReference type="Proteomes" id="UP000230646"/>
    </source>
</evidence>
<dbReference type="EMBL" id="PFKO01000019">
    <property type="protein sequence ID" value="PIY33869.1"/>
    <property type="molecule type" value="Genomic_DNA"/>
</dbReference>
<dbReference type="PANTHER" id="PTHR40072:SF1">
    <property type="entry name" value="MOLYBDOPTERIN-GUANINE DINUCLEOTIDE BIOSYNTHESIS ADAPTER PROTEIN"/>
    <property type="match status" value="1"/>
</dbReference>
<proteinExistence type="predicted"/>
<evidence type="ECO:0000313" key="8">
    <source>
        <dbReference type="EMBL" id="PJB57444.1"/>
    </source>
</evidence>
<keyword evidence="3" id="KW-0408">Iron</keyword>
<reference evidence="6 9" key="1">
    <citation type="journal article" date="2016" name="Environ. Microbiol.">
        <title>Genomic resolution of a cold subsurface aquifer community provides metabolic insights for novel microbes adapted to high CO concentrations.</title>
        <authorList>
            <person name="Probst A.J."/>
            <person name="Castelle C.J."/>
            <person name="Singh A."/>
            <person name="Brown C.T."/>
            <person name="Anantharaman K."/>
            <person name="Sharon I."/>
            <person name="Hug L.A."/>
            <person name="Burstein D."/>
            <person name="Emerson J.B."/>
            <person name="Thomas B.C."/>
            <person name="Banfield J.F."/>
        </authorList>
    </citation>
    <scope>NUCLEOTIDE SEQUENCE [LARGE SCALE GENOMIC DNA]</scope>
    <source>
        <strain evidence="6">CG2_30_33_13</strain>
    </source>
</reference>
<dbReference type="NCBIfam" id="TIGR00176">
    <property type="entry name" value="mobB"/>
    <property type="match status" value="1"/>
</dbReference>
<evidence type="ECO:0000313" key="9">
    <source>
        <dbReference type="Proteomes" id="UP000182763"/>
    </source>
</evidence>
<dbReference type="Pfam" id="PF03205">
    <property type="entry name" value="MobB"/>
    <property type="match status" value="1"/>
</dbReference>
<name>A0A1J5GPG4_9BACT</name>
<dbReference type="GO" id="GO:0005525">
    <property type="term" value="F:GTP binding"/>
    <property type="evidence" value="ECO:0007669"/>
    <property type="project" value="InterPro"/>
</dbReference>
<keyword evidence="1" id="KW-0004">4Fe-4S</keyword>
<dbReference type="Pfam" id="PF04060">
    <property type="entry name" value="FeS"/>
    <property type="match status" value="1"/>
</dbReference>
<dbReference type="Proteomes" id="UP000182763">
    <property type="component" value="Unassembled WGS sequence"/>
</dbReference>
<gene>
    <name evidence="7" type="primary">mobB</name>
    <name evidence="6" type="ORF">AUK42_00795</name>
    <name evidence="8" type="ORF">CO097_02515</name>
    <name evidence="7" type="ORF">COZ07_00640</name>
</gene>
<dbReference type="Gene3D" id="3.40.50.300">
    <property type="entry name" value="P-loop containing nucleotide triphosphate hydrolases"/>
    <property type="match status" value="1"/>
</dbReference>
<sequence length="243" mass="26958">MMRAIGIVGYKKSGKTTLLLKLAKELIGRGYQVAAIKHISGDIDIANSDTTKYKEYLSQVAAITTKESILYLEGKSNLEEILKFLDADIILIEGFKNEKTFPKIVCLRKENEKTELFDGLQLGTASVFPPNTSYDFSTFNILKIEDIKKMTDLVIEKSFKLPNLNCGACGHQDCYGLAQEIVKGNRTIDDCPSLEPSTLVKVNGKIISMNPFIAKIVKNTIIGLLSTLKGFTKGDIEIKIKQK</sequence>
<evidence type="ECO:0000256" key="2">
    <source>
        <dbReference type="ARBA" id="ARBA00022723"/>
    </source>
</evidence>
<accession>A0A2M8CED9</accession>
<dbReference type="AlphaFoldDB" id="A0A1J5GPG4"/>
<evidence type="ECO:0000256" key="1">
    <source>
        <dbReference type="ARBA" id="ARBA00022485"/>
    </source>
</evidence>
<dbReference type="PROSITE" id="PS51656">
    <property type="entry name" value="4FE4S"/>
    <property type="match status" value="1"/>
</dbReference>
<dbReference type="GO" id="GO:0046872">
    <property type="term" value="F:metal ion binding"/>
    <property type="evidence" value="ECO:0007669"/>
    <property type="project" value="UniProtKB-KW"/>
</dbReference>
<dbReference type="SUPFAM" id="SSF52540">
    <property type="entry name" value="P-loop containing nucleoside triphosphate hydrolases"/>
    <property type="match status" value="1"/>
</dbReference>
<evidence type="ECO:0000313" key="7">
    <source>
        <dbReference type="EMBL" id="PIY33869.1"/>
    </source>
</evidence>
<reference evidence="10 11" key="2">
    <citation type="submission" date="2017-09" db="EMBL/GenBank/DDBJ databases">
        <title>Depth-based differentiation of microbial function through sediment-hosted aquifers and enrichment of novel symbionts in the deep terrestrial subsurface.</title>
        <authorList>
            <person name="Probst A.J."/>
            <person name="Ladd B."/>
            <person name="Jarett J.K."/>
            <person name="Geller-Mcgrath D.E."/>
            <person name="Sieber C.M."/>
            <person name="Emerson J.B."/>
            <person name="Anantharaman K."/>
            <person name="Thomas B.C."/>
            <person name="Malmstrom R."/>
            <person name="Stieglmeier M."/>
            <person name="Klingl A."/>
            <person name="Woyke T."/>
            <person name="Ryan C.M."/>
            <person name="Banfield J.F."/>
        </authorList>
    </citation>
    <scope>NUCLEOTIDE SEQUENCE [LARGE SCALE GENOMIC DNA]</scope>
    <source>
        <strain evidence="7">CG_4_10_14_3_um_filter_34_13</strain>
        <strain evidence="8">CG_4_9_14_3_um_filter_33_16</strain>
    </source>
</reference>
<dbReference type="STRING" id="1805029.AUK42_00795"/>
<evidence type="ECO:0000313" key="10">
    <source>
        <dbReference type="Proteomes" id="UP000228560"/>
    </source>
</evidence>
<keyword evidence="4" id="KW-0411">Iron-sulfur</keyword>
<dbReference type="InterPro" id="IPR027417">
    <property type="entry name" value="P-loop_NTPase"/>
</dbReference>
<comment type="caution">
    <text evidence="6">The sequence shown here is derived from an EMBL/GenBank/DDBJ whole genome shotgun (WGS) entry which is preliminary data.</text>
</comment>
<evidence type="ECO:0000313" key="6">
    <source>
        <dbReference type="EMBL" id="OIP74741.1"/>
    </source>
</evidence>
<evidence type="ECO:0000259" key="5">
    <source>
        <dbReference type="PROSITE" id="PS51656"/>
    </source>
</evidence>
<dbReference type="GO" id="GO:0006777">
    <property type="term" value="P:Mo-molybdopterin cofactor biosynthetic process"/>
    <property type="evidence" value="ECO:0007669"/>
    <property type="project" value="InterPro"/>
</dbReference>
<dbReference type="Proteomes" id="UP000228560">
    <property type="component" value="Unassembled WGS sequence"/>
</dbReference>
<evidence type="ECO:0000256" key="4">
    <source>
        <dbReference type="ARBA" id="ARBA00023014"/>
    </source>
</evidence>
<dbReference type="RefSeq" id="WP_406606683.1">
    <property type="nucleotide sequence ID" value="NZ_PFKO01000019.1"/>
</dbReference>
<dbReference type="InterPro" id="IPR004435">
    <property type="entry name" value="MobB_dom"/>
</dbReference>
<dbReference type="GO" id="GO:0051539">
    <property type="term" value="F:4 iron, 4 sulfur cluster binding"/>
    <property type="evidence" value="ECO:0007669"/>
    <property type="project" value="UniProtKB-KW"/>
</dbReference>
<dbReference type="Proteomes" id="UP000230646">
    <property type="component" value="Unassembled WGS sequence"/>
</dbReference>
<dbReference type="Gene3D" id="1.10.15.40">
    <property type="entry name" value="Electron transport complex subunit B, putative Fe-S cluster"/>
    <property type="match status" value="1"/>
</dbReference>
<feature type="domain" description="4Fe-4S" evidence="5">
    <location>
        <begin position="149"/>
        <end position="208"/>
    </location>
</feature>
<evidence type="ECO:0000256" key="3">
    <source>
        <dbReference type="ARBA" id="ARBA00023004"/>
    </source>
</evidence>
<dbReference type="PANTHER" id="PTHR40072">
    <property type="entry name" value="MOLYBDOPTERIN-GUANINE DINUCLEOTIDE BIOSYNTHESIS ADAPTER PROTEIN-RELATED"/>
    <property type="match status" value="1"/>
</dbReference>
<accession>A0A1J5GPG4</accession>
<dbReference type="InterPro" id="IPR007202">
    <property type="entry name" value="4Fe-4S_dom"/>
</dbReference>
<dbReference type="EMBL" id="MNYY01000016">
    <property type="protein sequence ID" value="OIP74741.1"/>
    <property type="molecule type" value="Genomic_DNA"/>
</dbReference>
<protein>
    <submittedName>
        <fullName evidence="6">Molybdopterin-guanine dinucleotide biosynthesis protein B</fullName>
    </submittedName>
</protein>
<dbReference type="EMBL" id="PFTV01000057">
    <property type="protein sequence ID" value="PJB57444.1"/>
    <property type="molecule type" value="Genomic_DNA"/>
</dbReference>
<accession>A0A2M7PTC9</accession>
<dbReference type="InterPro" id="IPR052539">
    <property type="entry name" value="MGD_biosynthesis_adapter"/>
</dbReference>
<organism evidence="6 9">
    <name type="scientific">Candidatus Infernicultor aquiphilus</name>
    <dbReference type="NCBI Taxonomy" id="1805029"/>
    <lineage>
        <taxon>Bacteria</taxon>
        <taxon>Pseudomonadati</taxon>
        <taxon>Atribacterota</taxon>
        <taxon>Candidatus Phoenicimicrobiia</taxon>
        <taxon>Candidatus Pheonicimicrobiales</taxon>
        <taxon>Candidatus Phoenicimicrobiaceae</taxon>
        <taxon>Candidatus Infernicultor</taxon>
    </lineage>
</organism>
<keyword evidence="2" id="KW-0479">Metal-binding</keyword>